<keyword evidence="2" id="KW-1185">Reference proteome</keyword>
<evidence type="ECO:0000313" key="1">
    <source>
        <dbReference type="EMBL" id="RLV59461.1"/>
    </source>
</evidence>
<proteinExistence type="predicted"/>
<protein>
    <submittedName>
        <fullName evidence="1">DUF2375 domain-containing protein</fullName>
    </submittedName>
</protein>
<reference evidence="1 2" key="1">
    <citation type="submission" date="2018-09" db="EMBL/GenBank/DDBJ databases">
        <title>Phylogeny of the Shewanellaceae, and recommendation for two new genera, Pseudoshewanella and Parashewanella.</title>
        <authorList>
            <person name="Wang G."/>
        </authorList>
    </citation>
    <scope>NUCLEOTIDE SEQUENCE [LARGE SCALE GENOMIC DNA]</scope>
    <source>
        <strain evidence="1 2">C51</strain>
    </source>
</reference>
<dbReference type="RefSeq" id="WP_121839208.1">
    <property type="nucleotide sequence ID" value="NZ_ML014782.1"/>
</dbReference>
<dbReference type="InterPro" id="IPR014271">
    <property type="entry name" value="CHP02922"/>
</dbReference>
<sequence>MDRDKKLKTKTVTVLYYSELANLEIKAETLKNLPYQKQGYRVKLPDSFKSNKIIIAVLEGEVQLLNFLGERAEKD</sequence>
<dbReference type="OrthoDB" id="6228741at2"/>
<name>A0A3L8PVU6_9GAMM</name>
<dbReference type="AlphaFoldDB" id="A0A3L8PVU6"/>
<comment type="caution">
    <text evidence="1">The sequence shown here is derived from an EMBL/GenBank/DDBJ whole genome shotgun (WGS) entry which is preliminary data.</text>
</comment>
<gene>
    <name evidence="1" type="ORF">D5018_11790</name>
</gene>
<evidence type="ECO:0000313" key="2">
    <source>
        <dbReference type="Proteomes" id="UP000281474"/>
    </source>
</evidence>
<dbReference type="Proteomes" id="UP000281474">
    <property type="component" value="Unassembled WGS sequence"/>
</dbReference>
<accession>A0A3L8PVU6</accession>
<dbReference type="Pfam" id="PF09558">
    <property type="entry name" value="DUF2375"/>
    <property type="match status" value="1"/>
</dbReference>
<organism evidence="1 2">
    <name type="scientific">Parashewanella curva</name>
    <dbReference type="NCBI Taxonomy" id="2338552"/>
    <lineage>
        <taxon>Bacteria</taxon>
        <taxon>Pseudomonadati</taxon>
        <taxon>Pseudomonadota</taxon>
        <taxon>Gammaproteobacteria</taxon>
        <taxon>Alteromonadales</taxon>
        <taxon>Shewanellaceae</taxon>
        <taxon>Parashewanella</taxon>
    </lineage>
</organism>
<dbReference type="EMBL" id="QZEI01000033">
    <property type="protein sequence ID" value="RLV59461.1"/>
    <property type="molecule type" value="Genomic_DNA"/>
</dbReference>